<evidence type="ECO:0000313" key="1">
    <source>
        <dbReference type="EMBL" id="TNU89389.1"/>
    </source>
</evidence>
<dbReference type="RefSeq" id="WP_139912868.1">
    <property type="nucleotide sequence ID" value="NZ_VEVP01000029.1"/>
</dbReference>
<gene>
    <name evidence="1" type="ORF">FIC87_11360</name>
</gene>
<reference evidence="1 2" key="1">
    <citation type="journal article" date="2005" name="Appl. Environ. Microbiol.">
        <title>Intestinal bacterial communities that produce active estrogen-like compounds enterodiol and enterolactone in humans.</title>
        <authorList>
            <person name="Clavel T."/>
            <person name="Henderson G."/>
            <person name="Alpert C.A."/>
            <person name="Philippe C."/>
            <person name="Rigottier-Gois L."/>
            <person name="Dore J."/>
            <person name="Blaut M."/>
        </authorList>
    </citation>
    <scope>NUCLEOTIDE SEQUENCE [LARGE SCALE GENOMIC DNA]</scope>
    <source>
        <strain evidence="1 2">SECO-MT75m2</strain>
    </source>
</reference>
<evidence type="ECO:0000313" key="2">
    <source>
        <dbReference type="Proteomes" id="UP000312594"/>
    </source>
</evidence>
<organism evidence="1 2">
    <name type="scientific">Eggerthella lenta</name>
    <name type="common">Eubacterium lentum</name>
    <dbReference type="NCBI Taxonomy" id="84112"/>
    <lineage>
        <taxon>Bacteria</taxon>
        <taxon>Bacillati</taxon>
        <taxon>Actinomycetota</taxon>
        <taxon>Coriobacteriia</taxon>
        <taxon>Eggerthellales</taxon>
        <taxon>Eggerthellaceae</taxon>
        <taxon>Eggerthella</taxon>
    </lineage>
</organism>
<name>A0A5C5BRI8_EGGLN</name>
<protein>
    <submittedName>
        <fullName evidence="1">Uncharacterized protein</fullName>
    </submittedName>
</protein>
<sequence length="174" mass="19101">MRQTGKLKLKLIDESDNAEQNSFNFNFQQLEAYATSLVQVCSAHTPATMGITQTHKQVQFGAITKNGPAFALSGGGVKVTAAGFAIVSINVNLYDLGSEDRVSADVCKNGSPFYQYSTELSYGWEATLVQTTKIIPVVANDIITVKVWNDTEAKGQINAPASWMTMWYFKNLNF</sequence>
<accession>A0A5C5BRI8</accession>
<comment type="caution">
    <text evidence="1">The sequence shown here is derived from an EMBL/GenBank/DDBJ whole genome shotgun (WGS) entry which is preliminary data.</text>
</comment>
<dbReference type="AlphaFoldDB" id="A0A5C5BRI8"/>
<proteinExistence type="predicted"/>
<dbReference type="EMBL" id="VEVP01000029">
    <property type="protein sequence ID" value="TNU89389.1"/>
    <property type="molecule type" value="Genomic_DNA"/>
</dbReference>
<dbReference type="Proteomes" id="UP000312594">
    <property type="component" value="Unassembled WGS sequence"/>
</dbReference>